<proteinExistence type="predicted"/>
<sequence>MTSSKSKKPVASWLDYDFFENKAIKCLTVILRTVGCQWRKCTMCGYWQESADVSQADILAQLEHSLRTSPDEEFILKIFTSGSFLDEREISSGTRKEIARMVETRKEIKKLVVETRPEFVSAEKIGDLKAVDCLE</sequence>
<accession>X1S462</accession>
<reference evidence="1" key="1">
    <citation type="journal article" date="2014" name="Front. Microbiol.">
        <title>High frequency of phylogenetically diverse reductive dehalogenase-homologous genes in deep subseafloor sedimentary metagenomes.</title>
        <authorList>
            <person name="Kawai M."/>
            <person name="Futagami T."/>
            <person name="Toyoda A."/>
            <person name="Takaki Y."/>
            <person name="Nishi S."/>
            <person name="Hori S."/>
            <person name="Arai W."/>
            <person name="Tsubouchi T."/>
            <person name="Morono Y."/>
            <person name="Uchiyama I."/>
            <person name="Ito T."/>
            <person name="Fujiyama A."/>
            <person name="Inagaki F."/>
            <person name="Takami H."/>
        </authorList>
    </citation>
    <scope>NUCLEOTIDE SEQUENCE</scope>
    <source>
        <strain evidence="1">Expedition CK06-06</strain>
    </source>
</reference>
<feature type="non-terminal residue" evidence="1">
    <location>
        <position position="135"/>
    </location>
</feature>
<dbReference type="AlphaFoldDB" id="X1S462"/>
<protein>
    <recommendedName>
        <fullName evidence="2">Elp3/MiaA/NifB-like radical SAM core domain-containing protein</fullName>
    </recommendedName>
</protein>
<evidence type="ECO:0000313" key="1">
    <source>
        <dbReference type="EMBL" id="GAI62564.1"/>
    </source>
</evidence>
<name>X1S462_9ZZZZ</name>
<gene>
    <name evidence="1" type="ORF">S12H4_05179</name>
</gene>
<comment type="caution">
    <text evidence="1">The sequence shown here is derived from an EMBL/GenBank/DDBJ whole genome shotgun (WGS) entry which is preliminary data.</text>
</comment>
<evidence type="ECO:0008006" key="2">
    <source>
        <dbReference type="Google" id="ProtNLM"/>
    </source>
</evidence>
<organism evidence="1">
    <name type="scientific">marine sediment metagenome</name>
    <dbReference type="NCBI Taxonomy" id="412755"/>
    <lineage>
        <taxon>unclassified sequences</taxon>
        <taxon>metagenomes</taxon>
        <taxon>ecological metagenomes</taxon>
    </lineage>
</organism>
<dbReference type="EMBL" id="BARW01001684">
    <property type="protein sequence ID" value="GAI62564.1"/>
    <property type="molecule type" value="Genomic_DNA"/>
</dbReference>